<organism evidence="1 2">
    <name type="scientific">Myotis myotis</name>
    <name type="common">Greater mouse-eared bat</name>
    <name type="synonym">Vespertilio myotis</name>
    <dbReference type="NCBI Taxonomy" id="51298"/>
    <lineage>
        <taxon>Eukaryota</taxon>
        <taxon>Metazoa</taxon>
        <taxon>Chordata</taxon>
        <taxon>Craniata</taxon>
        <taxon>Vertebrata</taxon>
        <taxon>Euteleostomi</taxon>
        <taxon>Mammalia</taxon>
        <taxon>Eutheria</taxon>
        <taxon>Laurasiatheria</taxon>
        <taxon>Chiroptera</taxon>
        <taxon>Yangochiroptera</taxon>
        <taxon>Vespertilionidae</taxon>
        <taxon>Myotis</taxon>
    </lineage>
</organism>
<sequence>MTLEWEIQKARNSIWKNLCFLKHLQVLDKLSSRGQDSAGEKSGAHQPETWDWSHSCWKSVHLHWVSVTSPAEAGGWVGETFLHLACFFFHSIILLHPYYLPDSVIGAAIKHGRQCNFSGDIVSNSASATNKHPLALFCPHLSLSSDVTQKPSKATLAKVGSPSPSHCIACHPDLFHVEHLALPETIFFYII</sequence>
<name>A0A7J7TJ99_MYOMY</name>
<proteinExistence type="predicted"/>
<keyword evidence="2" id="KW-1185">Reference proteome</keyword>
<evidence type="ECO:0000313" key="1">
    <source>
        <dbReference type="EMBL" id="KAF6300595.1"/>
    </source>
</evidence>
<dbReference type="AlphaFoldDB" id="A0A7J7TJ99"/>
<evidence type="ECO:0000313" key="2">
    <source>
        <dbReference type="Proteomes" id="UP000527355"/>
    </source>
</evidence>
<protein>
    <submittedName>
        <fullName evidence="1">Uncharacterized protein</fullName>
    </submittedName>
</protein>
<accession>A0A7J7TJ99</accession>
<reference evidence="1 2" key="1">
    <citation type="journal article" date="2020" name="Nature">
        <title>Six reference-quality genomes reveal evolution of bat adaptations.</title>
        <authorList>
            <person name="Jebb D."/>
            <person name="Huang Z."/>
            <person name="Pippel M."/>
            <person name="Hughes G.M."/>
            <person name="Lavrichenko K."/>
            <person name="Devanna P."/>
            <person name="Winkler S."/>
            <person name="Jermiin L.S."/>
            <person name="Skirmuntt E.C."/>
            <person name="Katzourakis A."/>
            <person name="Burkitt-Gray L."/>
            <person name="Ray D.A."/>
            <person name="Sullivan K.A.M."/>
            <person name="Roscito J.G."/>
            <person name="Kirilenko B.M."/>
            <person name="Davalos L.M."/>
            <person name="Corthals A.P."/>
            <person name="Power M.L."/>
            <person name="Jones G."/>
            <person name="Ransome R.D."/>
            <person name="Dechmann D.K.N."/>
            <person name="Locatelli A.G."/>
            <person name="Puechmaille S.J."/>
            <person name="Fedrigo O."/>
            <person name="Jarvis E.D."/>
            <person name="Hiller M."/>
            <person name="Vernes S.C."/>
            <person name="Myers E.W."/>
            <person name="Teeling E.C."/>
        </authorList>
    </citation>
    <scope>NUCLEOTIDE SEQUENCE [LARGE SCALE GENOMIC DNA]</scope>
    <source>
        <strain evidence="1">MMyoMyo1</strain>
        <tissue evidence="1">Flight muscle</tissue>
    </source>
</reference>
<dbReference type="Proteomes" id="UP000527355">
    <property type="component" value="Unassembled WGS sequence"/>
</dbReference>
<comment type="caution">
    <text evidence="1">The sequence shown here is derived from an EMBL/GenBank/DDBJ whole genome shotgun (WGS) entry which is preliminary data.</text>
</comment>
<gene>
    <name evidence="1" type="ORF">mMyoMyo1_009068</name>
</gene>
<dbReference type="EMBL" id="JABWUV010000016">
    <property type="protein sequence ID" value="KAF6300595.1"/>
    <property type="molecule type" value="Genomic_DNA"/>
</dbReference>